<dbReference type="eggNOG" id="ENOG50331H1">
    <property type="taxonomic scope" value="Bacteria"/>
</dbReference>
<dbReference type="InterPro" id="IPR025982">
    <property type="entry name" value="SieB"/>
</dbReference>
<keyword evidence="1" id="KW-0472">Membrane</keyword>
<sequence>MKRLNLSVPQHFSLRGILLPSSMWVMLLGALLLFVPNSLLATLKLDSLVAEFTPYIALALMGALAYVGVLAVNFLLDEAIRYLRGKRIAEQVDEKVKLLDPTERALLREFFIQGTSILTLPQDDLVVQSLLQHHILECVGNERHYAIQGPTADFKISVYARKYLNRRVLRLPSGEMSQDDLQQLMRSRPAFVANVTQVRKHAA</sequence>
<feature type="transmembrane region" description="Helical" evidence="1">
    <location>
        <begin position="55"/>
        <end position="76"/>
    </location>
</feature>
<name>A0A094K2K7_9GAMM</name>
<evidence type="ECO:0008006" key="4">
    <source>
        <dbReference type="Google" id="ProtNLM"/>
    </source>
</evidence>
<protein>
    <recommendedName>
        <fullName evidence="4">Superinfection exclusion protein B</fullName>
    </recommendedName>
</protein>
<evidence type="ECO:0000313" key="2">
    <source>
        <dbReference type="EMBL" id="KFZ38886.1"/>
    </source>
</evidence>
<reference evidence="2 3" key="1">
    <citation type="submission" date="2014-06" db="EMBL/GenBank/DDBJ databases">
        <title>Shewanella sp. YQH10.</title>
        <authorList>
            <person name="Liu Y."/>
            <person name="Zeng R."/>
        </authorList>
    </citation>
    <scope>NUCLEOTIDE SEQUENCE [LARGE SCALE GENOMIC DNA]</scope>
    <source>
        <strain evidence="2 3">YQH10</strain>
    </source>
</reference>
<dbReference type="Proteomes" id="UP000029264">
    <property type="component" value="Unassembled WGS sequence"/>
</dbReference>
<accession>A0A094K2K7</accession>
<dbReference type="RefSeq" id="WP_037438577.1">
    <property type="nucleotide sequence ID" value="NZ_JPEO01000001.1"/>
</dbReference>
<comment type="caution">
    <text evidence="2">The sequence shown here is derived from an EMBL/GenBank/DDBJ whole genome shotgun (WGS) entry which is preliminary data.</text>
</comment>
<gene>
    <name evidence="2" type="ORF">HR45_00315</name>
</gene>
<organism evidence="2 3">
    <name type="scientific">Shewanella mangrovi</name>
    <dbReference type="NCBI Taxonomy" id="1515746"/>
    <lineage>
        <taxon>Bacteria</taxon>
        <taxon>Pseudomonadati</taxon>
        <taxon>Pseudomonadota</taxon>
        <taxon>Gammaproteobacteria</taxon>
        <taxon>Alteromonadales</taxon>
        <taxon>Shewanellaceae</taxon>
        <taxon>Shewanella</taxon>
    </lineage>
</organism>
<dbReference type="AlphaFoldDB" id="A0A094K2K7"/>
<keyword evidence="1" id="KW-0812">Transmembrane</keyword>
<evidence type="ECO:0000256" key="1">
    <source>
        <dbReference type="SAM" id="Phobius"/>
    </source>
</evidence>
<dbReference type="EMBL" id="JPEO01000001">
    <property type="protein sequence ID" value="KFZ38886.1"/>
    <property type="molecule type" value="Genomic_DNA"/>
</dbReference>
<dbReference type="Pfam" id="PF14163">
    <property type="entry name" value="SieB"/>
    <property type="match status" value="1"/>
</dbReference>
<proteinExistence type="predicted"/>
<keyword evidence="3" id="KW-1185">Reference proteome</keyword>
<keyword evidence="1" id="KW-1133">Transmembrane helix</keyword>
<evidence type="ECO:0000313" key="3">
    <source>
        <dbReference type="Proteomes" id="UP000029264"/>
    </source>
</evidence>
<dbReference type="OrthoDB" id="1347838at2"/>
<feature type="transmembrane region" description="Helical" evidence="1">
    <location>
        <begin position="12"/>
        <end position="35"/>
    </location>
</feature>